<comment type="caution">
    <text evidence="1">The sequence shown here is derived from an EMBL/GenBank/DDBJ whole genome shotgun (WGS) entry which is preliminary data.</text>
</comment>
<dbReference type="EMBL" id="JBFMIA010000011">
    <property type="protein sequence ID" value="MEW9502520.1"/>
    <property type="molecule type" value="Genomic_DNA"/>
</dbReference>
<reference evidence="1 2" key="1">
    <citation type="journal article" date="1979" name="Int. J. Syst. Evol. Microbiol.">
        <title>Bacillus globisporus subsp. marinus subsp. nov.</title>
        <authorList>
            <person name="Liu H."/>
        </authorList>
    </citation>
    <scope>NUCLEOTIDE SEQUENCE [LARGE SCALE GENOMIC DNA]</scope>
    <source>
        <strain evidence="1 2">DSM 1297</strain>
    </source>
</reference>
<proteinExistence type="predicted"/>
<name>A0ABV3Q5A1_9BACL</name>
<evidence type="ECO:0000313" key="2">
    <source>
        <dbReference type="Proteomes" id="UP001556040"/>
    </source>
</evidence>
<protein>
    <submittedName>
        <fullName evidence="1">Iron reductase</fullName>
    </submittedName>
</protein>
<dbReference type="Proteomes" id="UP001556040">
    <property type="component" value="Unassembled WGS sequence"/>
</dbReference>
<evidence type="ECO:0000313" key="1">
    <source>
        <dbReference type="EMBL" id="MEW9502520.1"/>
    </source>
</evidence>
<dbReference type="RefSeq" id="WP_367780011.1">
    <property type="nucleotide sequence ID" value="NZ_JBFMIA010000011.1"/>
</dbReference>
<sequence>MNSFTHEELKVLEKKYRLTVKTKPSVLSIPTVDLLDEQQLYTFLVHLKEKIKSANVMVAASLFVKRYSFAILIALYSMSALNKRVDFSINNISVETLEESDVLWLPSFKLDNLVIEEASDLNRLKWRDDILKQVFADHVDLLFTQINRTTKLSKKIMWENLYIYIRWMYQNLLDDSQFSGFHHTIANDFHYILKKATSSLFGSYDQNPFLIYNNSKQHIEQNNQTVLKRTTCCYSYLVGDKDNFCKICPIVRNHKRARIERL</sequence>
<organism evidence="1 2">
    <name type="scientific">Jeotgalibacillus marinus</name>
    <dbReference type="NCBI Taxonomy" id="86667"/>
    <lineage>
        <taxon>Bacteria</taxon>
        <taxon>Bacillati</taxon>
        <taxon>Bacillota</taxon>
        <taxon>Bacilli</taxon>
        <taxon>Bacillales</taxon>
        <taxon>Caryophanaceae</taxon>
        <taxon>Jeotgalibacillus</taxon>
    </lineage>
</organism>
<gene>
    <name evidence="1" type="ORF">AB1471_12035</name>
</gene>
<accession>A0ABV3Q5A1</accession>
<keyword evidence="2" id="KW-1185">Reference proteome</keyword>